<organism evidence="8 9">
    <name type="scientific">Nonomuraea guangzhouensis</name>
    <dbReference type="NCBI Taxonomy" id="1291555"/>
    <lineage>
        <taxon>Bacteria</taxon>
        <taxon>Bacillati</taxon>
        <taxon>Actinomycetota</taxon>
        <taxon>Actinomycetes</taxon>
        <taxon>Streptosporangiales</taxon>
        <taxon>Streptosporangiaceae</taxon>
        <taxon>Nonomuraea</taxon>
    </lineage>
</organism>
<name>A0ABW4GVH7_9ACTN</name>
<dbReference type="InterPro" id="IPR014284">
    <property type="entry name" value="RNA_pol_sigma-70_dom"/>
</dbReference>
<dbReference type="EMBL" id="JBHUCM010000047">
    <property type="protein sequence ID" value="MFD1545272.1"/>
    <property type="molecule type" value="Genomic_DNA"/>
</dbReference>
<dbReference type="PANTHER" id="PTHR43133">
    <property type="entry name" value="RNA POLYMERASE ECF-TYPE SIGMA FACTO"/>
    <property type="match status" value="1"/>
</dbReference>
<evidence type="ECO:0000259" key="6">
    <source>
        <dbReference type="Pfam" id="PF08281"/>
    </source>
</evidence>
<accession>A0ABW4GVH7</accession>
<dbReference type="InterPro" id="IPR039425">
    <property type="entry name" value="RNA_pol_sigma-70-like"/>
</dbReference>
<dbReference type="NCBIfam" id="NF006089">
    <property type="entry name" value="PRK08241.1"/>
    <property type="match status" value="1"/>
</dbReference>
<dbReference type="NCBIfam" id="TIGR02960">
    <property type="entry name" value="SigX5"/>
    <property type="match status" value="1"/>
</dbReference>
<comment type="caution">
    <text evidence="8">The sequence shown here is derived from an EMBL/GenBank/DDBJ whole genome shotgun (WGS) entry which is preliminary data.</text>
</comment>
<evidence type="ECO:0000259" key="7">
    <source>
        <dbReference type="Pfam" id="PF12680"/>
    </source>
</evidence>
<evidence type="ECO:0000256" key="1">
    <source>
        <dbReference type="ARBA" id="ARBA00010641"/>
    </source>
</evidence>
<keyword evidence="2" id="KW-0805">Transcription regulation</keyword>
<dbReference type="PANTHER" id="PTHR43133:SF65">
    <property type="entry name" value="ECF RNA POLYMERASE SIGMA FACTOR SIGG"/>
    <property type="match status" value="1"/>
</dbReference>
<feature type="domain" description="SnoaL-like" evidence="7">
    <location>
        <begin position="216"/>
        <end position="303"/>
    </location>
</feature>
<gene>
    <name evidence="8" type="ORF">ACFSJ0_50100</name>
</gene>
<evidence type="ECO:0000313" key="9">
    <source>
        <dbReference type="Proteomes" id="UP001597097"/>
    </source>
</evidence>
<dbReference type="InterPro" id="IPR013249">
    <property type="entry name" value="RNA_pol_sigma70_r4_t2"/>
</dbReference>
<dbReference type="CDD" id="cd06171">
    <property type="entry name" value="Sigma70_r4"/>
    <property type="match status" value="1"/>
</dbReference>
<dbReference type="InterPro" id="IPR007627">
    <property type="entry name" value="RNA_pol_sigma70_r2"/>
</dbReference>
<keyword evidence="3" id="KW-0731">Sigma factor</keyword>
<dbReference type="InterPro" id="IPR014305">
    <property type="entry name" value="RNA_pol_sigma-G_actinobac"/>
</dbReference>
<dbReference type="Pfam" id="PF08281">
    <property type="entry name" value="Sigma70_r4_2"/>
    <property type="match status" value="1"/>
</dbReference>
<dbReference type="NCBIfam" id="TIGR02937">
    <property type="entry name" value="sigma70-ECF"/>
    <property type="match status" value="1"/>
</dbReference>
<evidence type="ECO:0000256" key="4">
    <source>
        <dbReference type="ARBA" id="ARBA00023163"/>
    </source>
</evidence>
<dbReference type="Proteomes" id="UP001597097">
    <property type="component" value="Unassembled WGS sequence"/>
</dbReference>
<evidence type="ECO:0000259" key="5">
    <source>
        <dbReference type="Pfam" id="PF04542"/>
    </source>
</evidence>
<feature type="domain" description="RNA polymerase sigma-70 region 2" evidence="5">
    <location>
        <begin position="24"/>
        <end position="89"/>
    </location>
</feature>
<dbReference type="Pfam" id="PF04542">
    <property type="entry name" value="Sigma70_r2"/>
    <property type="match status" value="1"/>
</dbReference>
<comment type="similarity">
    <text evidence="1">Belongs to the sigma-70 factor family. ECF subfamily.</text>
</comment>
<keyword evidence="9" id="KW-1185">Reference proteome</keyword>
<evidence type="ECO:0000313" key="8">
    <source>
        <dbReference type="EMBL" id="MFD1545272.1"/>
    </source>
</evidence>
<proteinExistence type="inferred from homology"/>
<dbReference type="InterPro" id="IPR037401">
    <property type="entry name" value="SnoaL-like"/>
</dbReference>
<evidence type="ECO:0000256" key="3">
    <source>
        <dbReference type="ARBA" id="ARBA00023082"/>
    </source>
</evidence>
<protein>
    <submittedName>
        <fullName evidence="8">Sigma-70 family RNA polymerase sigma factor</fullName>
    </submittedName>
</protein>
<dbReference type="RefSeq" id="WP_219532141.1">
    <property type="nucleotide sequence ID" value="NZ_JAHKRM010000013.1"/>
</dbReference>
<reference evidence="9" key="1">
    <citation type="journal article" date="2019" name="Int. J. Syst. Evol. Microbiol.">
        <title>The Global Catalogue of Microorganisms (GCM) 10K type strain sequencing project: providing services to taxonomists for standard genome sequencing and annotation.</title>
        <authorList>
            <consortium name="The Broad Institute Genomics Platform"/>
            <consortium name="The Broad Institute Genome Sequencing Center for Infectious Disease"/>
            <person name="Wu L."/>
            <person name="Ma J."/>
        </authorList>
    </citation>
    <scope>NUCLEOTIDE SEQUENCE [LARGE SCALE GENOMIC DNA]</scope>
    <source>
        <strain evidence="9">CGMCC 1.15399</strain>
    </source>
</reference>
<feature type="domain" description="RNA polymerase sigma factor 70 region 4 type 2" evidence="6">
    <location>
        <begin position="141"/>
        <end position="191"/>
    </location>
</feature>
<keyword evidence="4" id="KW-0804">Transcription</keyword>
<sequence length="335" mass="36677">MAGTRQLQADIADSPGEAFARLSEPFRRELLAYCYRMLGSIHDAEDALQETYLQAWRGYDGFEGRSSVRTWLYRIATRACLKALQGGRRRPLPSGLGGPSDDPDETIGPRPPEVLWLQPAPDVLFGTDPAAVVEARQTMRLAFIAALQYLPGRQRAVLILRDVLAWRASEVADLLGVTTAAVNSALQRAHAQLSQLAPDQEGITEPAEPDRRALLDRYAAAFENADIATLTEVLTEDAVWEMPPIPTWFAGRERVGRFLATRIRASGDHRMVPTCVNGQPAFGSYTRDRDGVYKAHAIQVLTVSAVGIARIVAFLDPGLFPLCGLPPTAAAESMR</sequence>
<dbReference type="Pfam" id="PF12680">
    <property type="entry name" value="SnoaL_2"/>
    <property type="match status" value="1"/>
</dbReference>
<evidence type="ECO:0000256" key="2">
    <source>
        <dbReference type="ARBA" id="ARBA00023015"/>
    </source>
</evidence>